<organism evidence="3 4">
    <name type="scientific">Orbilia ellipsospora</name>
    <dbReference type="NCBI Taxonomy" id="2528407"/>
    <lineage>
        <taxon>Eukaryota</taxon>
        <taxon>Fungi</taxon>
        <taxon>Dikarya</taxon>
        <taxon>Ascomycota</taxon>
        <taxon>Pezizomycotina</taxon>
        <taxon>Orbiliomycetes</taxon>
        <taxon>Orbiliales</taxon>
        <taxon>Orbiliaceae</taxon>
        <taxon>Orbilia</taxon>
    </lineage>
</organism>
<dbReference type="AlphaFoldDB" id="A0AAV9XRY9"/>
<evidence type="ECO:0000313" key="4">
    <source>
        <dbReference type="Proteomes" id="UP001365542"/>
    </source>
</evidence>
<evidence type="ECO:0000256" key="1">
    <source>
        <dbReference type="SAM" id="MobiDB-lite"/>
    </source>
</evidence>
<dbReference type="EMBL" id="JAVHJO010000001">
    <property type="protein sequence ID" value="KAK6544744.1"/>
    <property type="molecule type" value="Genomic_DNA"/>
</dbReference>
<evidence type="ECO:0000313" key="3">
    <source>
        <dbReference type="EMBL" id="KAK6544744.1"/>
    </source>
</evidence>
<keyword evidence="2" id="KW-0472">Membrane</keyword>
<keyword evidence="4" id="KW-1185">Reference proteome</keyword>
<accession>A0AAV9XRY9</accession>
<dbReference type="CDD" id="cd12087">
    <property type="entry name" value="TM_EGFR-like"/>
    <property type="match status" value="1"/>
</dbReference>
<keyword evidence="2" id="KW-1133">Transmembrane helix</keyword>
<proteinExistence type="predicted"/>
<comment type="caution">
    <text evidence="3">The sequence shown here is derived from an EMBL/GenBank/DDBJ whole genome shotgun (WGS) entry which is preliminary data.</text>
</comment>
<reference evidence="3 4" key="1">
    <citation type="submission" date="2019-10" db="EMBL/GenBank/DDBJ databases">
        <authorList>
            <person name="Palmer J.M."/>
        </authorList>
    </citation>
    <scope>NUCLEOTIDE SEQUENCE [LARGE SCALE GENOMIC DNA]</scope>
    <source>
        <strain evidence="3 4">TWF694</strain>
    </source>
</reference>
<evidence type="ECO:0000256" key="2">
    <source>
        <dbReference type="SAM" id="Phobius"/>
    </source>
</evidence>
<dbReference type="Proteomes" id="UP001365542">
    <property type="component" value="Unassembled WGS sequence"/>
</dbReference>
<feature type="region of interest" description="Disordered" evidence="1">
    <location>
        <begin position="182"/>
        <end position="207"/>
    </location>
</feature>
<sequence length="319" mass="34515">MANPSPTTTWSYIQIASSTNLGPMTTPFEFPSDCTNLYDFRTTVLGETWSTVYTGGCALSTCCPYSKFYTTAFAWYSSYYSPAVCPQNYQTCDGPWEVASTLGSTEHVRFCCPTGYTCPLWSNFQICETTRTASTTVLVVENISIQKIISTATLPEGTSIYDYAYPLQIRWKDSDFAVSTGLTSTIPTETGPTAGPSSQSPAKSGGGHSGLSTGAIVAIAVVLGVVAILGIVAFLWWRRAQKRRQGQFKDSDTPPGAMPGSYKPAVEMPELDARNKPAIPELDTRNGRGVPELDAKDTIAVSELDSRSKAIHELGVNQR</sequence>
<name>A0AAV9XRY9_9PEZI</name>
<feature type="transmembrane region" description="Helical" evidence="2">
    <location>
        <begin position="215"/>
        <end position="237"/>
    </location>
</feature>
<feature type="region of interest" description="Disordered" evidence="1">
    <location>
        <begin position="245"/>
        <end position="294"/>
    </location>
</feature>
<feature type="compositionally biased region" description="Basic and acidic residues" evidence="1">
    <location>
        <begin position="282"/>
        <end position="294"/>
    </location>
</feature>
<protein>
    <submittedName>
        <fullName evidence="3">Uncharacterized protein</fullName>
    </submittedName>
</protein>
<keyword evidence="2" id="KW-0812">Transmembrane</keyword>
<gene>
    <name evidence="3" type="ORF">TWF694_001430</name>
</gene>
<feature type="compositionally biased region" description="Polar residues" evidence="1">
    <location>
        <begin position="182"/>
        <end position="202"/>
    </location>
</feature>